<dbReference type="EMBL" id="JAEVLS010000002">
    <property type="protein sequence ID" value="MBM0104828.1"/>
    <property type="molecule type" value="Genomic_DNA"/>
</dbReference>
<dbReference type="SUPFAM" id="SSF52540">
    <property type="entry name" value="P-loop containing nucleoside triphosphate hydrolases"/>
    <property type="match status" value="2"/>
</dbReference>
<protein>
    <submittedName>
        <fullName evidence="4">ABC transporter ATP-binding protein</fullName>
    </submittedName>
</protein>
<keyword evidence="2 4" id="KW-0067">ATP-binding</keyword>
<reference evidence="4 5" key="1">
    <citation type="journal article" date="2021" name="Int. J. Syst. Evol. Microbiol.">
        <title>Steroidobacter gossypii sp. nov., isolated from soil of cotton cropping field.</title>
        <authorList>
            <person name="Huang R."/>
            <person name="Yang S."/>
            <person name="Zhen C."/>
            <person name="Liu W."/>
        </authorList>
    </citation>
    <scope>NUCLEOTIDE SEQUENCE [LARGE SCALE GENOMIC DNA]</scope>
    <source>
        <strain evidence="4 5">S1-65</strain>
    </source>
</reference>
<feature type="domain" description="ABC transporter" evidence="3">
    <location>
        <begin position="326"/>
        <end position="555"/>
    </location>
</feature>
<dbReference type="InterPro" id="IPR003439">
    <property type="entry name" value="ABC_transporter-like_ATP-bd"/>
</dbReference>
<evidence type="ECO:0000259" key="3">
    <source>
        <dbReference type="PROSITE" id="PS50893"/>
    </source>
</evidence>
<comment type="caution">
    <text evidence="4">The sequence shown here is derived from an EMBL/GenBank/DDBJ whole genome shotgun (WGS) entry which is preliminary data.</text>
</comment>
<dbReference type="InterPro" id="IPR003593">
    <property type="entry name" value="AAA+_ATPase"/>
</dbReference>
<name>A0ABS1WV44_9GAMM</name>
<dbReference type="PROSITE" id="PS50893">
    <property type="entry name" value="ABC_TRANSPORTER_2"/>
    <property type="match status" value="2"/>
</dbReference>
<dbReference type="InterPro" id="IPR017871">
    <property type="entry name" value="ABC_transporter-like_CS"/>
</dbReference>
<proteinExistence type="predicted"/>
<dbReference type="RefSeq" id="WP_203166898.1">
    <property type="nucleotide sequence ID" value="NZ_JAEVLS010000002.1"/>
</dbReference>
<dbReference type="PANTHER" id="PTHR43038:SF3">
    <property type="entry name" value="ABC TRANSPORTER G FAMILY MEMBER 20 ISOFORM X1"/>
    <property type="match status" value="1"/>
</dbReference>
<accession>A0ABS1WV44</accession>
<dbReference type="GO" id="GO:0005524">
    <property type="term" value="F:ATP binding"/>
    <property type="evidence" value="ECO:0007669"/>
    <property type="project" value="UniProtKB-KW"/>
</dbReference>
<dbReference type="InterPro" id="IPR027417">
    <property type="entry name" value="P-loop_NTPase"/>
</dbReference>
<dbReference type="Gene3D" id="3.40.50.300">
    <property type="entry name" value="P-loop containing nucleotide triphosphate hydrolases"/>
    <property type="match status" value="2"/>
</dbReference>
<gene>
    <name evidence="4" type="ORF">JM946_08715</name>
</gene>
<dbReference type="SMART" id="SM00382">
    <property type="entry name" value="AAA"/>
    <property type="match status" value="2"/>
</dbReference>
<dbReference type="PROSITE" id="PS00211">
    <property type="entry name" value="ABC_TRANSPORTER_1"/>
    <property type="match status" value="1"/>
</dbReference>
<organism evidence="4 5">
    <name type="scientific">Steroidobacter gossypii</name>
    <dbReference type="NCBI Taxonomy" id="2805490"/>
    <lineage>
        <taxon>Bacteria</taxon>
        <taxon>Pseudomonadati</taxon>
        <taxon>Pseudomonadota</taxon>
        <taxon>Gammaproteobacteria</taxon>
        <taxon>Steroidobacterales</taxon>
        <taxon>Steroidobacteraceae</taxon>
        <taxon>Steroidobacter</taxon>
    </lineage>
</organism>
<sequence length="576" mass="62627">MSAAIELRGVIKEFDGARALHGLDGDIQAGQLTGLVGPDGAGKTTLMRIMAALMSPTSGSVRVAGHDVATEASGIHAVVGYMPQRFGLYEDLSVMENLRLYAQLRGVERNSAESKFAELLRFTGLAPFTARLAGKLSGGMKQKLGLACALMSGPKILLLDEPSVGVDPVSRRDLWAMVHELSGEGMAVVWSTAYLDEAERCQAVLLLNQGKLEFSGEPHDLTRRISGRSFRIVDVDRDRRGLLAEALELPSVRDGVIQGASVRVVLAQDASRDQVEQVATRRSGRIEPVAPRFEDAFVDLLGGGPGGHSVLADKMPMAHLDTEVSVTCRNLTKRFGDFVATDNVSFEVRKGEVFGLLGPNGAGKSTTFKMLCGLLKPTAGEAKVAGLDLRHAPGEAKLRLGYMAQKFSLYGLLSVQQNLEFFSGVYGLSGAQRRERIEEMIETFDLKRYLSTSPDMLPFGFKQRLALACALMHRPPVLFLDEPTSGVDPITRREFWSHINGLVRKGVTVMVTTHFMDEAEYCDRVALMYRSRLIALDSPDALKASVASAELPDPTMEDAFIRLIESADAAESRKIA</sequence>
<dbReference type="Pfam" id="PF00005">
    <property type="entry name" value="ABC_tran"/>
    <property type="match status" value="2"/>
</dbReference>
<evidence type="ECO:0000313" key="5">
    <source>
        <dbReference type="Proteomes" id="UP000661077"/>
    </source>
</evidence>
<keyword evidence="5" id="KW-1185">Reference proteome</keyword>
<dbReference type="CDD" id="cd03230">
    <property type="entry name" value="ABC_DR_subfamily_A"/>
    <property type="match status" value="1"/>
</dbReference>
<evidence type="ECO:0000313" key="4">
    <source>
        <dbReference type="EMBL" id="MBM0104828.1"/>
    </source>
</evidence>
<evidence type="ECO:0000256" key="2">
    <source>
        <dbReference type="ARBA" id="ARBA00022840"/>
    </source>
</evidence>
<dbReference type="PANTHER" id="PTHR43038">
    <property type="entry name" value="ATP-BINDING CASSETTE, SUB-FAMILY H, MEMBER 1"/>
    <property type="match status" value="1"/>
</dbReference>
<feature type="domain" description="ABC transporter" evidence="3">
    <location>
        <begin position="5"/>
        <end position="234"/>
    </location>
</feature>
<keyword evidence="1" id="KW-0547">Nucleotide-binding</keyword>
<dbReference type="Proteomes" id="UP000661077">
    <property type="component" value="Unassembled WGS sequence"/>
</dbReference>
<evidence type="ECO:0000256" key="1">
    <source>
        <dbReference type="ARBA" id="ARBA00022741"/>
    </source>
</evidence>